<evidence type="ECO:0000313" key="4">
    <source>
        <dbReference type="Proteomes" id="UP001175261"/>
    </source>
</evidence>
<dbReference type="Proteomes" id="UP001175261">
    <property type="component" value="Unassembled WGS sequence"/>
</dbReference>
<protein>
    <recommendedName>
        <fullName evidence="2">Deoxyribonuclease NucA/NucB domain-containing protein</fullName>
    </recommendedName>
</protein>
<evidence type="ECO:0000313" key="3">
    <source>
        <dbReference type="EMBL" id="KAK0388956.1"/>
    </source>
</evidence>
<dbReference type="Pfam" id="PF14040">
    <property type="entry name" value="DNase_NucA_NucB"/>
    <property type="match status" value="1"/>
</dbReference>
<feature type="signal peptide" evidence="1">
    <location>
        <begin position="1"/>
        <end position="21"/>
    </location>
</feature>
<sequence length="309" mass="34419">MTFSRHALLGAALLLLPIVTGSPVAPEGDLRLASHAARQLQIRAPGDSEQEPIEAEFDVSGWPLSAEFNCYIMLCVMDGRRVFQRIEDGSERRTHYTRSGAYFTPFRDDQHLSQRNAVRYDDTAVSAEEFPWESMGQGGTGAHLFPTTAAEQEAQGRAISSRFSRSRDVTPIDRGNWFRVSFANFERGGYCEALHSTPPNFDICRQHITLTFGEHPEIHLPDYDQILNPADHKLYLFSGGSGGSVKREQGSTKVAVPRGHEVPLPRAHGFEKRQAVPPEDLSQYEGSDMCVDLPDLRNTCDEDLLAVSE</sequence>
<evidence type="ECO:0000259" key="2">
    <source>
        <dbReference type="Pfam" id="PF14040"/>
    </source>
</evidence>
<dbReference type="InterPro" id="IPR029476">
    <property type="entry name" value="DNase_NucA_NucB"/>
</dbReference>
<keyword evidence="1" id="KW-0732">Signal</keyword>
<proteinExistence type="predicted"/>
<evidence type="ECO:0000256" key="1">
    <source>
        <dbReference type="SAM" id="SignalP"/>
    </source>
</evidence>
<name>A0AA39GKP4_SARSR</name>
<organism evidence="3 4">
    <name type="scientific">Sarocladium strictum</name>
    <name type="common">Black bundle disease fungus</name>
    <name type="synonym">Acremonium strictum</name>
    <dbReference type="NCBI Taxonomy" id="5046"/>
    <lineage>
        <taxon>Eukaryota</taxon>
        <taxon>Fungi</taxon>
        <taxon>Dikarya</taxon>
        <taxon>Ascomycota</taxon>
        <taxon>Pezizomycotina</taxon>
        <taxon>Sordariomycetes</taxon>
        <taxon>Hypocreomycetidae</taxon>
        <taxon>Hypocreales</taxon>
        <taxon>Sarocladiaceae</taxon>
        <taxon>Sarocladium</taxon>
    </lineage>
</organism>
<comment type="caution">
    <text evidence="3">The sequence shown here is derived from an EMBL/GenBank/DDBJ whole genome shotgun (WGS) entry which is preliminary data.</text>
</comment>
<gene>
    <name evidence="3" type="ORF">NLU13_2533</name>
</gene>
<feature type="chain" id="PRO_5041226624" description="Deoxyribonuclease NucA/NucB domain-containing protein" evidence="1">
    <location>
        <begin position="22"/>
        <end position="309"/>
    </location>
</feature>
<reference evidence="3" key="1">
    <citation type="submission" date="2022-10" db="EMBL/GenBank/DDBJ databases">
        <title>Determination and structural analysis of whole genome sequence of Sarocladium strictum F4-1.</title>
        <authorList>
            <person name="Hu L."/>
            <person name="Jiang Y."/>
        </authorList>
    </citation>
    <scope>NUCLEOTIDE SEQUENCE</scope>
    <source>
        <strain evidence="3">F4-1</strain>
    </source>
</reference>
<dbReference type="AlphaFoldDB" id="A0AA39GKP4"/>
<dbReference type="EMBL" id="JAPDFR010000002">
    <property type="protein sequence ID" value="KAK0388956.1"/>
    <property type="molecule type" value="Genomic_DNA"/>
</dbReference>
<keyword evidence="4" id="KW-1185">Reference proteome</keyword>
<feature type="domain" description="Deoxyribonuclease NucA/NucB" evidence="2">
    <location>
        <begin position="114"/>
        <end position="168"/>
    </location>
</feature>
<accession>A0AA39GKP4</accession>